<dbReference type="AlphaFoldDB" id="A0AAE1CIU0"/>
<organism evidence="1 2">
    <name type="scientific">Elysia crispata</name>
    <name type="common">lettuce slug</name>
    <dbReference type="NCBI Taxonomy" id="231223"/>
    <lineage>
        <taxon>Eukaryota</taxon>
        <taxon>Metazoa</taxon>
        <taxon>Spiralia</taxon>
        <taxon>Lophotrochozoa</taxon>
        <taxon>Mollusca</taxon>
        <taxon>Gastropoda</taxon>
        <taxon>Heterobranchia</taxon>
        <taxon>Euthyneura</taxon>
        <taxon>Panpulmonata</taxon>
        <taxon>Sacoglossa</taxon>
        <taxon>Placobranchoidea</taxon>
        <taxon>Plakobranchidae</taxon>
        <taxon>Elysia</taxon>
    </lineage>
</organism>
<dbReference type="Proteomes" id="UP001283361">
    <property type="component" value="Unassembled WGS sequence"/>
</dbReference>
<dbReference type="EMBL" id="JAWDGP010008062">
    <property type="protein sequence ID" value="KAK3696017.1"/>
    <property type="molecule type" value="Genomic_DNA"/>
</dbReference>
<evidence type="ECO:0000313" key="1">
    <source>
        <dbReference type="EMBL" id="KAK3696017.1"/>
    </source>
</evidence>
<proteinExistence type="predicted"/>
<name>A0AAE1CIU0_9GAST</name>
<keyword evidence="2" id="KW-1185">Reference proteome</keyword>
<comment type="caution">
    <text evidence="1">The sequence shown here is derived from an EMBL/GenBank/DDBJ whole genome shotgun (WGS) entry which is preliminary data.</text>
</comment>
<accession>A0AAE1CIU0</accession>
<gene>
    <name evidence="1" type="ORF">RRG08_000802</name>
</gene>
<reference evidence="1" key="1">
    <citation type="journal article" date="2023" name="G3 (Bethesda)">
        <title>A reference genome for the long-term kleptoplast-retaining sea slug Elysia crispata morphotype clarki.</title>
        <authorList>
            <person name="Eastman K.E."/>
            <person name="Pendleton A.L."/>
            <person name="Shaikh M.A."/>
            <person name="Suttiyut T."/>
            <person name="Ogas R."/>
            <person name="Tomko P."/>
            <person name="Gavelis G."/>
            <person name="Widhalm J.R."/>
            <person name="Wisecaver J.H."/>
        </authorList>
    </citation>
    <scope>NUCLEOTIDE SEQUENCE</scope>
    <source>
        <strain evidence="1">ECLA1</strain>
    </source>
</reference>
<sequence length="78" mass="8807">MTSTAQPALIMNDYLMTGSLDYLDGQTDIALDGIRNKLEYFNPDKVFVTLYGCYYAMCLINSRSPVILLQERRSAESS</sequence>
<protein>
    <submittedName>
        <fullName evidence="1">Uncharacterized protein</fullName>
    </submittedName>
</protein>
<evidence type="ECO:0000313" key="2">
    <source>
        <dbReference type="Proteomes" id="UP001283361"/>
    </source>
</evidence>